<sequence>MRLKPPPVVPPRSRVRVFVCTVAAIALATLTAATSPPDADARTAADPAAVVREWNSIATDTIKTALGPRPSGQAAIWHGFVSVAVYNAVVGIEGGYDLYKWRERGPAGASSAAAAATAAHDVLLTYFPASKARIDTSYADSLAALPAGHARDRGVAYGKRAAARVVELREGDGRFADVPFTAAPAPGVWRPTPPAFQPFIDTWLARLRPLLLDSPQQFRPGGPPALSSAAYAEDLRELKVMGAKTGSGRSARQTETALFFSGNLVEQVQSAVRDHAARHRLGIARTARLFAAVNASATDAVVTAWDAKLHYGSWRPITAIRLADTDGNPATTADPAWEPLLLTPPHPDHIAGHTTVAAAVVRALTGVLGTSRIDLRVPSEVTGTMRFYGSAEDLERDVVDARVWGGVHSRTADVAGRRAGTRLAAWALDHYFRPVAKHGTRPVAKHGTQPVAKHGTRPVAGHGARSVAEHGARSVAEHGTRPSPPKEQRTSS</sequence>
<dbReference type="SUPFAM" id="SSF48317">
    <property type="entry name" value="Acid phosphatase/Vanadium-dependent haloperoxidase"/>
    <property type="match status" value="1"/>
</dbReference>
<dbReference type="CDD" id="cd03398">
    <property type="entry name" value="PAP2_haloperoxidase"/>
    <property type="match status" value="1"/>
</dbReference>
<keyword evidence="2" id="KW-0732">Signal</keyword>
<feature type="compositionally biased region" description="Basic and acidic residues" evidence="1">
    <location>
        <begin position="467"/>
        <end position="492"/>
    </location>
</feature>
<dbReference type="EMBL" id="JAERRH010000003">
    <property type="protein sequence ID" value="MBL1105009.1"/>
    <property type="molecule type" value="Genomic_DNA"/>
</dbReference>
<dbReference type="InterPro" id="IPR036938">
    <property type="entry name" value="PAP2/HPO_sf"/>
</dbReference>
<reference evidence="3 4" key="1">
    <citation type="submission" date="2021-01" db="EMBL/GenBank/DDBJ databases">
        <title>WGS of actinomycetes isolated from Thailand.</title>
        <authorList>
            <person name="Thawai C."/>
        </authorList>
    </citation>
    <scope>NUCLEOTIDE SEQUENCE [LARGE SCALE GENOMIC DNA]</scope>
    <source>
        <strain evidence="3 4">CH5-8</strain>
    </source>
</reference>
<gene>
    <name evidence="3" type="ORF">JK361_10465</name>
</gene>
<accession>A0ABS1NYC7</accession>
<organism evidence="3 4">
    <name type="scientific">Streptomyces musisoli</name>
    <dbReference type="NCBI Taxonomy" id="2802280"/>
    <lineage>
        <taxon>Bacteria</taxon>
        <taxon>Bacillati</taxon>
        <taxon>Actinomycetota</taxon>
        <taxon>Actinomycetes</taxon>
        <taxon>Kitasatosporales</taxon>
        <taxon>Streptomycetaceae</taxon>
        <taxon>Streptomyces</taxon>
    </lineage>
</organism>
<dbReference type="RefSeq" id="WP_201815452.1">
    <property type="nucleotide sequence ID" value="NZ_JAERRH010000003.1"/>
</dbReference>
<comment type="caution">
    <text evidence="3">The sequence shown here is derived from an EMBL/GenBank/DDBJ whole genome shotgun (WGS) entry which is preliminary data.</text>
</comment>
<feature type="signal peptide" evidence="2">
    <location>
        <begin position="1"/>
        <end position="28"/>
    </location>
</feature>
<dbReference type="Gene3D" id="1.10.606.20">
    <property type="match status" value="1"/>
</dbReference>
<name>A0ABS1NYC7_9ACTN</name>
<dbReference type="InterPro" id="IPR052559">
    <property type="entry name" value="V-haloperoxidase"/>
</dbReference>
<evidence type="ECO:0000313" key="4">
    <source>
        <dbReference type="Proteomes" id="UP000621386"/>
    </source>
</evidence>
<feature type="chain" id="PRO_5045204812" evidence="2">
    <location>
        <begin position="29"/>
        <end position="492"/>
    </location>
</feature>
<evidence type="ECO:0000313" key="3">
    <source>
        <dbReference type="EMBL" id="MBL1105009.1"/>
    </source>
</evidence>
<protein>
    <submittedName>
        <fullName evidence="3">Vanadium-dependent haloperoxidase</fullName>
    </submittedName>
</protein>
<evidence type="ECO:0000256" key="1">
    <source>
        <dbReference type="SAM" id="MobiDB-lite"/>
    </source>
</evidence>
<dbReference type="Proteomes" id="UP000621386">
    <property type="component" value="Unassembled WGS sequence"/>
</dbReference>
<evidence type="ECO:0000256" key="2">
    <source>
        <dbReference type="SAM" id="SignalP"/>
    </source>
</evidence>
<feature type="region of interest" description="Disordered" evidence="1">
    <location>
        <begin position="439"/>
        <end position="492"/>
    </location>
</feature>
<keyword evidence="4" id="KW-1185">Reference proteome</keyword>
<dbReference type="PANTHER" id="PTHR34599">
    <property type="entry name" value="PEROXIDASE-RELATED"/>
    <property type="match status" value="1"/>
</dbReference>
<dbReference type="PANTHER" id="PTHR34599:SF1">
    <property type="entry name" value="PHOSPHATIDIC ACID PHOSPHATASE TYPE 2_HALOPEROXIDASE DOMAIN-CONTAINING PROTEIN"/>
    <property type="match status" value="1"/>
</dbReference>
<proteinExistence type="predicted"/>